<name>A0A498KAW7_MALDO</name>
<accession>A0A498KAW7</accession>
<evidence type="ECO:0000313" key="3">
    <source>
        <dbReference type="Proteomes" id="UP000290289"/>
    </source>
</evidence>
<keyword evidence="1" id="KW-0812">Transmembrane</keyword>
<keyword evidence="1" id="KW-1133">Transmembrane helix</keyword>
<dbReference type="EMBL" id="RDQH01000329">
    <property type="protein sequence ID" value="RXI04581.1"/>
    <property type="molecule type" value="Genomic_DNA"/>
</dbReference>
<proteinExistence type="predicted"/>
<protein>
    <submittedName>
        <fullName evidence="2">Uncharacterized protein</fullName>
    </submittedName>
</protein>
<dbReference type="AlphaFoldDB" id="A0A498KAW7"/>
<dbReference type="Proteomes" id="UP000290289">
    <property type="component" value="Chromosome 3"/>
</dbReference>
<organism evidence="2 3">
    <name type="scientific">Malus domestica</name>
    <name type="common">Apple</name>
    <name type="synonym">Pyrus malus</name>
    <dbReference type="NCBI Taxonomy" id="3750"/>
    <lineage>
        <taxon>Eukaryota</taxon>
        <taxon>Viridiplantae</taxon>
        <taxon>Streptophyta</taxon>
        <taxon>Embryophyta</taxon>
        <taxon>Tracheophyta</taxon>
        <taxon>Spermatophyta</taxon>
        <taxon>Magnoliopsida</taxon>
        <taxon>eudicotyledons</taxon>
        <taxon>Gunneridae</taxon>
        <taxon>Pentapetalae</taxon>
        <taxon>rosids</taxon>
        <taxon>fabids</taxon>
        <taxon>Rosales</taxon>
        <taxon>Rosaceae</taxon>
        <taxon>Amygdaloideae</taxon>
        <taxon>Maleae</taxon>
        <taxon>Malus</taxon>
    </lineage>
</organism>
<feature type="transmembrane region" description="Helical" evidence="1">
    <location>
        <begin position="12"/>
        <end position="32"/>
    </location>
</feature>
<sequence>MQKGLANPGSRPTLLAVFFDLLTWLVVVKVHLKIRSLKLLLLQCGALLLLQCGASLLLQLDDLEDLTVRLRDDDGLMSDNDCSGITGRVELMVTITMMNTVDAQNRRSLGTT</sequence>
<comment type="caution">
    <text evidence="2">The sequence shown here is derived from an EMBL/GenBank/DDBJ whole genome shotgun (WGS) entry which is preliminary data.</text>
</comment>
<reference evidence="2 3" key="1">
    <citation type="submission" date="2018-10" db="EMBL/GenBank/DDBJ databases">
        <title>A high-quality apple genome assembly.</title>
        <authorList>
            <person name="Hu J."/>
        </authorList>
    </citation>
    <scope>NUCLEOTIDE SEQUENCE [LARGE SCALE GENOMIC DNA]</scope>
    <source>
        <strain evidence="3">cv. HFTH1</strain>
        <tissue evidence="2">Young leaf</tissue>
    </source>
</reference>
<keyword evidence="1" id="KW-0472">Membrane</keyword>
<gene>
    <name evidence="2" type="ORF">DVH24_038855</name>
</gene>
<feature type="transmembrane region" description="Helical" evidence="1">
    <location>
        <begin position="39"/>
        <end position="60"/>
    </location>
</feature>
<keyword evidence="3" id="KW-1185">Reference proteome</keyword>
<evidence type="ECO:0000313" key="2">
    <source>
        <dbReference type="EMBL" id="RXI04581.1"/>
    </source>
</evidence>
<evidence type="ECO:0000256" key="1">
    <source>
        <dbReference type="SAM" id="Phobius"/>
    </source>
</evidence>